<feature type="chain" id="PRO_5002844628" description="Peptide methionine sulfoxide reductase MsrA" evidence="5">
    <location>
        <begin position="31"/>
        <end position="236"/>
    </location>
</feature>
<dbReference type="eggNOG" id="COG0225">
    <property type="taxonomic scope" value="Bacteria"/>
</dbReference>
<comment type="catalytic activity">
    <reaction evidence="3 4">
        <text>[thioredoxin]-disulfide + L-methionine + H2O = L-methionine (S)-S-oxide + [thioredoxin]-dithiol</text>
        <dbReference type="Rhea" id="RHEA:19993"/>
        <dbReference type="Rhea" id="RHEA-COMP:10698"/>
        <dbReference type="Rhea" id="RHEA-COMP:10700"/>
        <dbReference type="ChEBI" id="CHEBI:15377"/>
        <dbReference type="ChEBI" id="CHEBI:29950"/>
        <dbReference type="ChEBI" id="CHEBI:50058"/>
        <dbReference type="ChEBI" id="CHEBI:57844"/>
        <dbReference type="ChEBI" id="CHEBI:58772"/>
        <dbReference type="EC" id="1.8.4.11"/>
    </reaction>
</comment>
<evidence type="ECO:0000256" key="5">
    <source>
        <dbReference type="SAM" id="SignalP"/>
    </source>
</evidence>
<evidence type="ECO:0000259" key="6">
    <source>
        <dbReference type="Pfam" id="PF01625"/>
    </source>
</evidence>
<dbReference type="EC" id="1.8.4.11" evidence="4"/>
<comment type="similarity">
    <text evidence="4">Belongs to the MsrA Met sulfoxide reductase family.</text>
</comment>
<dbReference type="HAMAP" id="MF_01401">
    <property type="entry name" value="MsrA"/>
    <property type="match status" value="1"/>
</dbReference>
<evidence type="ECO:0000313" key="8">
    <source>
        <dbReference type="Proteomes" id="UP000007730"/>
    </source>
</evidence>
<dbReference type="GO" id="GO:0033744">
    <property type="term" value="F:L-methionine:thioredoxin-disulfide S-oxidoreductase activity"/>
    <property type="evidence" value="ECO:0007669"/>
    <property type="project" value="RHEA"/>
</dbReference>
<evidence type="ECO:0000256" key="4">
    <source>
        <dbReference type="HAMAP-Rule" id="MF_01401"/>
    </source>
</evidence>
<dbReference type="HOGENOM" id="CLU_031040_10_0_5"/>
<feature type="domain" description="Peptide methionine sulphoxide reductase MsrA" evidence="6">
    <location>
        <begin position="51"/>
        <end position="202"/>
    </location>
</feature>
<proteinExistence type="inferred from homology"/>
<keyword evidence="8" id="KW-1185">Reference proteome</keyword>
<comment type="function">
    <text evidence="4">Has an important function as a repair enzyme for proteins that have been inactivated by oxidation. Catalyzes the reversible oxidation-reduction of methionine sulfoxide in proteins to methionine.</text>
</comment>
<dbReference type="RefSeq" id="WP_012562311.1">
    <property type="nucleotide sequence ID" value="NC_011386.1"/>
</dbReference>
<accession>B6JC65</accession>
<evidence type="ECO:0000256" key="3">
    <source>
        <dbReference type="ARBA" id="ARBA00048782"/>
    </source>
</evidence>
<dbReference type="Proteomes" id="UP000007730">
    <property type="component" value="Chromosome"/>
</dbReference>
<dbReference type="EMBL" id="CP002826">
    <property type="protein sequence ID" value="AEI07511.1"/>
    <property type="molecule type" value="Genomic_DNA"/>
</dbReference>
<dbReference type="InterPro" id="IPR002569">
    <property type="entry name" value="Met_Sox_Rdtase_MsrA_dom"/>
</dbReference>
<dbReference type="SUPFAM" id="SSF55068">
    <property type="entry name" value="Peptide methionine sulfoxide reductase"/>
    <property type="match status" value="1"/>
</dbReference>
<dbReference type="STRING" id="504832.OCA5_c28190"/>
<evidence type="ECO:0000256" key="2">
    <source>
        <dbReference type="ARBA" id="ARBA00047806"/>
    </source>
</evidence>
<dbReference type="Pfam" id="PF01625">
    <property type="entry name" value="PMSR"/>
    <property type="match status" value="1"/>
</dbReference>
<comment type="catalytic activity">
    <reaction evidence="2 4">
        <text>L-methionyl-[protein] + [thioredoxin]-disulfide + H2O = L-methionyl-(S)-S-oxide-[protein] + [thioredoxin]-dithiol</text>
        <dbReference type="Rhea" id="RHEA:14217"/>
        <dbReference type="Rhea" id="RHEA-COMP:10698"/>
        <dbReference type="Rhea" id="RHEA-COMP:10700"/>
        <dbReference type="Rhea" id="RHEA-COMP:12313"/>
        <dbReference type="Rhea" id="RHEA-COMP:12315"/>
        <dbReference type="ChEBI" id="CHEBI:15377"/>
        <dbReference type="ChEBI" id="CHEBI:16044"/>
        <dbReference type="ChEBI" id="CHEBI:29950"/>
        <dbReference type="ChEBI" id="CHEBI:44120"/>
        <dbReference type="ChEBI" id="CHEBI:50058"/>
        <dbReference type="EC" id="1.8.4.11"/>
    </reaction>
</comment>
<feature type="active site" evidence="4">
    <location>
        <position position="57"/>
    </location>
</feature>
<evidence type="ECO:0000313" key="7">
    <source>
        <dbReference type="EMBL" id="AEI07511.1"/>
    </source>
</evidence>
<dbReference type="PATRIC" id="fig|504832.7.peg.2976"/>
<name>B6JC65_AFIC5</name>
<sequence>MMRPHFSRRAVFAALGAVAFAALTFGQSQAEPFVISPPKTDIAASPAPRSIVLAGGCFWGVQGVYQHTKGVIEAVSGYAGGPAEKARYDAVSTGATGHAEAVKVTYDPKEISLGKILQIYFSVVHDPTQLNRQGPDTGTQYRSAIFTSEPEERTLATSYIAELNAAKAYKRPIATRIEPLEGFYAAENYHQDYLTLHPSQPYIVFYDLPKIENLKKLFAANYRDKPVLVRDAKATN</sequence>
<dbReference type="NCBIfam" id="TIGR00401">
    <property type="entry name" value="msrA"/>
    <property type="match status" value="1"/>
</dbReference>
<reference evidence="7 8" key="1">
    <citation type="journal article" date="2011" name="J. Bacteriol.">
        <title>Complete genome sequences of the chemolithoautotrophic Oligotropha carboxidovorans strains OM4 and OM5.</title>
        <authorList>
            <person name="Volland S."/>
            <person name="Rachinger M."/>
            <person name="Strittmatter A."/>
            <person name="Daniel R."/>
            <person name="Gottschalk G."/>
            <person name="Meyer O."/>
        </authorList>
    </citation>
    <scope>NUCLEOTIDE SEQUENCE [LARGE SCALE GENOMIC DNA]</scope>
    <source>
        <strain evidence="8">ATCC 49405 / DSM 1227 / KCTC 32145 / OM5</strain>
    </source>
</reference>
<keyword evidence="5" id="KW-0732">Signal</keyword>
<dbReference type="KEGG" id="oca:OCAR_5148"/>
<dbReference type="GO" id="GO:0008113">
    <property type="term" value="F:peptide-methionine (S)-S-oxide reductase activity"/>
    <property type="evidence" value="ECO:0007669"/>
    <property type="project" value="UniProtKB-UniRule"/>
</dbReference>
<dbReference type="PANTHER" id="PTHR43774:SF1">
    <property type="entry name" value="PEPTIDE METHIONINE SULFOXIDE REDUCTASE MSRA 2"/>
    <property type="match status" value="1"/>
</dbReference>
<dbReference type="Gene3D" id="3.30.1060.10">
    <property type="entry name" value="Peptide methionine sulphoxide reductase MsrA"/>
    <property type="match status" value="1"/>
</dbReference>
<feature type="signal peptide" evidence="5">
    <location>
        <begin position="1"/>
        <end position="30"/>
    </location>
</feature>
<dbReference type="InterPro" id="IPR036509">
    <property type="entry name" value="Met_Sox_Rdtase_MsrA_sf"/>
</dbReference>
<evidence type="ECO:0000256" key="1">
    <source>
        <dbReference type="ARBA" id="ARBA00023002"/>
    </source>
</evidence>
<gene>
    <name evidence="7" type="primary">msrA1</name>
    <name evidence="4" type="synonym">msrA</name>
    <name evidence="7" type="ordered locus">OCA5_c28190</name>
</gene>
<dbReference type="OrthoDB" id="4174719at2"/>
<protein>
    <recommendedName>
        <fullName evidence="4">Peptide methionine sulfoxide reductase MsrA</fullName>
        <shortName evidence="4">Protein-methionine-S-oxide reductase</shortName>
        <ecNumber evidence="4">1.8.4.11</ecNumber>
    </recommendedName>
    <alternativeName>
        <fullName evidence="4">Peptide-methionine (S)-S-oxide reductase</fullName>
        <shortName evidence="4">Peptide Met(O) reductase</shortName>
    </alternativeName>
</protein>
<organism evidence="7 8">
    <name type="scientific">Afipia carboxidovorans (strain ATCC 49405 / DSM 1227 / KCTC 32145 / OM5)</name>
    <name type="common">Oligotropha carboxidovorans</name>
    <dbReference type="NCBI Taxonomy" id="504832"/>
    <lineage>
        <taxon>Bacteria</taxon>
        <taxon>Pseudomonadati</taxon>
        <taxon>Pseudomonadota</taxon>
        <taxon>Alphaproteobacteria</taxon>
        <taxon>Hyphomicrobiales</taxon>
        <taxon>Nitrobacteraceae</taxon>
        <taxon>Afipia</taxon>
    </lineage>
</organism>
<keyword evidence="1 4" id="KW-0560">Oxidoreductase</keyword>
<dbReference type="PANTHER" id="PTHR43774">
    <property type="entry name" value="PEPTIDE METHIONINE SULFOXIDE REDUCTASE"/>
    <property type="match status" value="1"/>
</dbReference>
<dbReference type="KEGG" id="ocg:OCA5_c28190"/>
<dbReference type="AlphaFoldDB" id="B6JC65"/>